<gene>
    <name evidence="3" type="ORF">S7711_11308</name>
</gene>
<evidence type="ECO:0000313" key="3">
    <source>
        <dbReference type="EMBL" id="KEY65520.1"/>
    </source>
</evidence>
<dbReference type="PANTHER" id="PTHR35910">
    <property type="entry name" value="2EXR DOMAIN-CONTAINING PROTEIN"/>
    <property type="match status" value="1"/>
</dbReference>
<feature type="compositionally biased region" description="Basic residues" evidence="1">
    <location>
        <begin position="27"/>
        <end position="36"/>
    </location>
</feature>
<proteinExistence type="predicted"/>
<name>A0A084AJP1_STACB</name>
<dbReference type="Proteomes" id="UP000028045">
    <property type="component" value="Unassembled WGS sequence"/>
</dbReference>
<evidence type="ECO:0000259" key="2">
    <source>
        <dbReference type="Pfam" id="PF20150"/>
    </source>
</evidence>
<sequence length="392" mass="45153">MDQVQALADLLQEVSQELRYNRTETRRSRKESRKLKKENAKLKKKNRTLEKTVDKMISNIKALDIPLRCQAQTSVGFQFPYFQRFPAEIRHMIYEEAIPSRLVFIGTKDSNHDPESKTSSLPPPPVAHVCRESRRVAQSLGKMWTIKITKTSTWFTPSKDVMLISPSNDIYGGEEILHVAQHVLVDVRNLHCILSEDWSSAIPWPKLQRVSVHIGTDYYKEQNPRTGFHPLGRTCDLDMIFKLLQGQSFALIDLDDEACVDNTVTIIRELWLGNLFSPSDTLLGNFYAALEFVQKLVEDRSELEEDPNELMWQTEVDRFMMEWVTIGWDTVLPEQPNASTKELLIKYKCNGTIPSQEELIMDPWAQERLAKMPKLAPVYALAVVKGYQLVNE</sequence>
<dbReference type="InterPro" id="IPR045518">
    <property type="entry name" value="2EXR"/>
</dbReference>
<dbReference type="PANTHER" id="PTHR35910:SF6">
    <property type="entry name" value="2EXR DOMAIN-CONTAINING PROTEIN"/>
    <property type="match status" value="1"/>
</dbReference>
<feature type="domain" description="2EXR" evidence="2">
    <location>
        <begin position="79"/>
        <end position="161"/>
    </location>
</feature>
<dbReference type="Pfam" id="PF20150">
    <property type="entry name" value="2EXR"/>
    <property type="match status" value="1"/>
</dbReference>
<reference evidence="3 4" key="1">
    <citation type="journal article" date="2014" name="BMC Genomics">
        <title>Comparative genome sequencing reveals chemotype-specific gene clusters in the toxigenic black mold Stachybotrys.</title>
        <authorList>
            <person name="Semeiks J."/>
            <person name="Borek D."/>
            <person name="Otwinowski Z."/>
            <person name="Grishin N.V."/>
        </authorList>
    </citation>
    <scope>NUCLEOTIDE SEQUENCE [LARGE SCALE GENOMIC DNA]</scope>
    <source>
        <strain evidence="4">CBS 109288 / IBT 7711</strain>
    </source>
</reference>
<feature type="region of interest" description="Disordered" evidence="1">
    <location>
        <begin position="21"/>
        <end position="43"/>
    </location>
</feature>
<accession>A0A084AJP1</accession>
<protein>
    <recommendedName>
        <fullName evidence="2">2EXR domain-containing protein</fullName>
    </recommendedName>
</protein>
<organism evidence="3 4">
    <name type="scientific">Stachybotrys chartarum (strain CBS 109288 / IBT 7711)</name>
    <name type="common">Toxic black mold</name>
    <name type="synonym">Stilbospora chartarum</name>
    <dbReference type="NCBI Taxonomy" id="1280523"/>
    <lineage>
        <taxon>Eukaryota</taxon>
        <taxon>Fungi</taxon>
        <taxon>Dikarya</taxon>
        <taxon>Ascomycota</taxon>
        <taxon>Pezizomycotina</taxon>
        <taxon>Sordariomycetes</taxon>
        <taxon>Hypocreomycetidae</taxon>
        <taxon>Hypocreales</taxon>
        <taxon>Stachybotryaceae</taxon>
        <taxon>Stachybotrys</taxon>
    </lineage>
</organism>
<evidence type="ECO:0000313" key="4">
    <source>
        <dbReference type="Proteomes" id="UP000028045"/>
    </source>
</evidence>
<keyword evidence="4" id="KW-1185">Reference proteome</keyword>
<dbReference type="HOGENOM" id="CLU_712080_0_0_1"/>
<dbReference type="AlphaFoldDB" id="A0A084AJP1"/>
<dbReference type="EMBL" id="KL648700">
    <property type="protein sequence ID" value="KEY65520.1"/>
    <property type="molecule type" value="Genomic_DNA"/>
</dbReference>
<evidence type="ECO:0000256" key="1">
    <source>
        <dbReference type="SAM" id="MobiDB-lite"/>
    </source>
</evidence>